<protein>
    <submittedName>
        <fullName evidence="1">CLUMA_CG019203, isoform A</fullName>
    </submittedName>
</protein>
<dbReference type="AlphaFoldDB" id="A0A1J1J1R9"/>
<dbReference type="EMBL" id="CVRI01000066">
    <property type="protein sequence ID" value="CRL06343.1"/>
    <property type="molecule type" value="Genomic_DNA"/>
</dbReference>
<evidence type="ECO:0000313" key="1">
    <source>
        <dbReference type="EMBL" id="CRL06343.1"/>
    </source>
</evidence>
<organism evidence="1 2">
    <name type="scientific">Clunio marinus</name>
    <dbReference type="NCBI Taxonomy" id="568069"/>
    <lineage>
        <taxon>Eukaryota</taxon>
        <taxon>Metazoa</taxon>
        <taxon>Ecdysozoa</taxon>
        <taxon>Arthropoda</taxon>
        <taxon>Hexapoda</taxon>
        <taxon>Insecta</taxon>
        <taxon>Pterygota</taxon>
        <taxon>Neoptera</taxon>
        <taxon>Endopterygota</taxon>
        <taxon>Diptera</taxon>
        <taxon>Nematocera</taxon>
        <taxon>Chironomoidea</taxon>
        <taxon>Chironomidae</taxon>
        <taxon>Clunio</taxon>
    </lineage>
</organism>
<name>A0A1J1J1R9_9DIPT</name>
<gene>
    <name evidence="1" type="ORF">CLUMA_CG019203</name>
</gene>
<accession>A0A1J1J1R9</accession>
<evidence type="ECO:0000313" key="2">
    <source>
        <dbReference type="Proteomes" id="UP000183832"/>
    </source>
</evidence>
<proteinExistence type="predicted"/>
<dbReference type="Proteomes" id="UP000183832">
    <property type="component" value="Unassembled WGS sequence"/>
</dbReference>
<keyword evidence="2" id="KW-1185">Reference proteome</keyword>
<sequence>MKWNLILHKLECYLHHEVVIWGLRTEFCILAPGCHKTNNANFVIPNEARLIGTTKRNEIKIKLESINHVTVYFALTLSPIRPSTIFIKKLRSINLSNMNYCFSNVPFPKHPLFYSSIQLLAID</sequence>
<reference evidence="1 2" key="1">
    <citation type="submission" date="2015-04" db="EMBL/GenBank/DDBJ databases">
        <authorList>
            <person name="Syromyatnikov M.Y."/>
            <person name="Popov V.N."/>
        </authorList>
    </citation>
    <scope>NUCLEOTIDE SEQUENCE [LARGE SCALE GENOMIC DNA]</scope>
</reference>